<evidence type="ECO:0000256" key="1">
    <source>
        <dbReference type="SAM" id="SignalP"/>
    </source>
</evidence>
<comment type="caution">
    <text evidence="2">The sequence shown here is derived from an EMBL/GenBank/DDBJ whole genome shotgun (WGS) entry which is preliminary data.</text>
</comment>
<proteinExistence type="predicted"/>
<organism evidence="2 3">
    <name type="scientific">Grylomicrobium aquisgranensis</name>
    <dbReference type="NCBI Taxonomy" id="2926318"/>
    <lineage>
        <taxon>Bacteria</taxon>
        <taxon>Bacillati</taxon>
        <taxon>Bacillota</taxon>
        <taxon>Erysipelotrichia</taxon>
        <taxon>Erysipelotrichales</taxon>
        <taxon>Erysipelotrichaceae</taxon>
        <taxon>Grylomicrobium</taxon>
    </lineage>
</organism>
<accession>A0AB35U162</accession>
<gene>
    <name evidence="2" type="ORF">MOZ60_02015</name>
</gene>
<dbReference type="RefSeq" id="WP_370595450.1">
    <property type="nucleotide sequence ID" value="NZ_JALBUR010000002.1"/>
</dbReference>
<feature type="chain" id="PRO_5044238350" evidence="1">
    <location>
        <begin position="25"/>
        <end position="229"/>
    </location>
</feature>
<evidence type="ECO:0000313" key="3">
    <source>
        <dbReference type="Proteomes" id="UP001286174"/>
    </source>
</evidence>
<name>A0AB35U162_9FIRM</name>
<dbReference type="EMBL" id="JALBUR010000002">
    <property type="protein sequence ID" value="MDX8418866.1"/>
    <property type="molecule type" value="Genomic_DNA"/>
</dbReference>
<dbReference type="AlphaFoldDB" id="A0AB35U162"/>
<reference evidence="2 3" key="1">
    <citation type="submission" date="2022-03" db="EMBL/GenBank/DDBJ databases">
        <title>Novel taxa within the pig intestine.</title>
        <authorList>
            <person name="Wylensek D."/>
            <person name="Bishof K."/>
            <person name="Afrizal A."/>
            <person name="Clavel T."/>
        </authorList>
    </citation>
    <scope>NUCLEOTIDE SEQUENCE [LARGE SCALE GENOMIC DNA]</scope>
    <source>
        <strain evidence="2 3">CLA-KB-P133</strain>
    </source>
</reference>
<evidence type="ECO:0000313" key="2">
    <source>
        <dbReference type="EMBL" id="MDX8418866.1"/>
    </source>
</evidence>
<keyword evidence="1" id="KW-0732">Signal</keyword>
<dbReference type="Proteomes" id="UP001286174">
    <property type="component" value="Unassembled WGS sequence"/>
</dbReference>
<feature type="signal peptide" evidence="1">
    <location>
        <begin position="1"/>
        <end position="24"/>
    </location>
</feature>
<sequence>MKKFLSFAIVICISILHYSMPVSADESSDSAIISNIQVLDSGENGLIHAFTFYSRLDEKTYIVKTYADHVNVYDENEKLLNTMEFSSIHDDPIISKTSSSNNTVMTSGADAYEKWGRWTYYRRDNMHIGDITGWTISTLAGALTGVFGSFLGPLAGLATIIYNMKYEDIYANIYISTNVYCTILVKQKYFFYSDSTNVYIKSEEKAPSWWGSPWDYTQPAACRILAERY</sequence>
<keyword evidence="3" id="KW-1185">Reference proteome</keyword>
<protein>
    <submittedName>
        <fullName evidence="2">Uncharacterized protein</fullName>
    </submittedName>
</protein>